<feature type="compositionally biased region" description="Polar residues" evidence="1">
    <location>
        <begin position="190"/>
        <end position="202"/>
    </location>
</feature>
<dbReference type="RefSeq" id="WP_161819541.1">
    <property type="nucleotide sequence ID" value="NZ_JAACJS010000015.1"/>
</dbReference>
<dbReference type="SMART" id="SM00257">
    <property type="entry name" value="LysM"/>
    <property type="match status" value="2"/>
</dbReference>
<keyword evidence="2" id="KW-0732">Signal</keyword>
<gene>
    <name evidence="4" type="ORF">GWC95_15070</name>
</gene>
<evidence type="ECO:0000256" key="2">
    <source>
        <dbReference type="SAM" id="SignalP"/>
    </source>
</evidence>
<name>A0ABW9ZYX9_9BACT</name>
<comment type="caution">
    <text evidence="4">The sequence shown here is derived from an EMBL/GenBank/DDBJ whole genome shotgun (WGS) entry which is preliminary data.</text>
</comment>
<feature type="domain" description="LysM" evidence="3">
    <location>
        <begin position="103"/>
        <end position="147"/>
    </location>
</feature>
<dbReference type="InterPro" id="IPR018392">
    <property type="entry name" value="LysM"/>
</dbReference>
<evidence type="ECO:0000313" key="4">
    <source>
        <dbReference type="EMBL" id="NCI51253.1"/>
    </source>
</evidence>
<accession>A0ABW9ZYX9</accession>
<proteinExistence type="predicted"/>
<feature type="signal peptide" evidence="2">
    <location>
        <begin position="1"/>
        <end position="24"/>
    </location>
</feature>
<evidence type="ECO:0000259" key="3">
    <source>
        <dbReference type="PROSITE" id="PS51782"/>
    </source>
</evidence>
<reference evidence="4 5" key="1">
    <citation type="submission" date="2020-01" db="EMBL/GenBank/DDBJ databases">
        <title>Genome analysis.</title>
        <authorList>
            <person name="Wu S."/>
            <person name="Wang G."/>
        </authorList>
    </citation>
    <scope>NUCLEOTIDE SEQUENCE [LARGE SCALE GENOMIC DNA]</scope>
    <source>
        <strain evidence="4 5">SYL130</strain>
    </source>
</reference>
<dbReference type="SUPFAM" id="SSF54106">
    <property type="entry name" value="LysM domain"/>
    <property type="match status" value="1"/>
</dbReference>
<sequence>MAILSSIKKYTWLLACLFSLQAAAQEKLFIKGKANDRFVVYKANGKESLQAISNGFGLSVKKIASYNKININAAKPFPKGTEIKIPVTKDNLLQHAGDNTEPVVHVIGKGDNLFKVSQAYYKVPLASIRSWNGLKKDVVKNGQQIIVGYMVNAKQTAVAEKKTETKKEESQVVLSNDAPVTEAKPEPKKNSNAAVALNQTTPPAADKISPEQKNTPVPIPVKNDVTADPPVAEKKEKPAEKKAVVEANTDYVPKEGDEGFFAAGYADHPKEKTQQFRSGDAAVFKTISGWTDRKFYVLMNDVEPKTIVRITGTANKSICAMVLGPLQETKGAGGLLLRLSNSAASALGLTGEKFTVTVTYFE</sequence>
<feature type="chain" id="PRO_5045617585" evidence="2">
    <location>
        <begin position="25"/>
        <end position="362"/>
    </location>
</feature>
<evidence type="ECO:0000313" key="5">
    <source>
        <dbReference type="Proteomes" id="UP000753802"/>
    </source>
</evidence>
<evidence type="ECO:0000256" key="1">
    <source>
        <dbReference type="SAM" id="MobiDB-lite"/>
    </source>
</evidence>
<organism evidence="4 5">
    <name type="scientific">Sediminibacterium roseum</name>
    <dbReference type="NCBI Taxonomy" id="1978412"/>
    <lineage>
        <taxon>Bacteria</taxon>
        <taxon>Pseudomonadati</taxon>
        <taxon>Bacteroidota</taxon>
        <taxon>Chitinophagia</taxon>
        <taxon>Chitinophagales</taxon>
        <taxon>Chitinophagaceae</taxon>
        <taxon>Sediminibacterium</taxon>
    </lineage>
</organism>
<dbReference type="InterPro" id="IPR036779">
    <property type="entry name" value="LysM_dom_sf"/>
</dbReference>
<feature type="domain" description="LysM" evidence="3">
    <location>
        <begin position="39"/>
        <end position="85"/>
    </location>
</feature>
<feature type="region of interest" description="Disordered" evidence="1">
    <location>
        <begin position="162"/>
        <end position="242"/>
    </location>
</feature>
<feature type="compositionally biased region" description="Basic and acidic residues" evidence="1">
    <location>
        <begin position="231"/>
        <end position="242"/>
    </location>
</feature>
<dbReference type="PROSITE" id="PS51782">
    <property type="entry name" value="LYSM"/>
    <property type="match status" value="2"/>
</dbReference>
<dbReference type="Pfam" id="PF01476">
    <property type="entry name" value="LysM"/>
    <property type="match status" value="2"/>
</dbReference>
<dbReference type="Gene3D" id="3.10.350.10">
    <property type="entry name" value="LysM domain"/>
    <property type="match status" value="1"/>
</dbReference>
<keyword evidence="5" id="KW-1185">Reference proteome</keyword>
<protein>
    <submittedName>
        <fullName evidence="4">LysM peptidoglycan-binding domain-containing protein</fullName>
    </submittedName>
</protein>
<dbReference type="EMBL" id="JAACJS010000015">
    <property type="protein sequence ID" value="NCI51253.1"/>
    <property type="molecule type" value="Genomic_DNA"/>
</dbReference>
<dbReference type="Proteomes" id="UP000753802">
    <property type="component" value="Unassembled WGS sequence"/>
</dbReference>